<comment type="caution">
    <text evidence="3">The sequence shown here is derived from an EMBL/GenBank/DDBJ whole genome shotgun (WGS) entry which is preliminary data.</text>
</comment>
<keyword evidence="1" id="KW-0472">Membrane</keyword>
<accession>A0ABM9BMS7</accession>
<feature type="transmembrane region" description="Helical" evidence="1">
    <location>
        <begin position="7"/>
        <end position="40"/>
    </location>
</feature>
<dbReference type="Proteomes" id="UP000838749">
    <property type="component" value="Unassembled WGS sequence"/>
</dbReference>
<reference evidence="3" key="1">
    <citation type="submission" date="2021-12" db="EMBL/GenBank/DDBJ databases">
        <authorList>
            <person name="Criscuolo A."/>
        </authorList>
    </citation>
    <scope>NUCLEOTIDE SEQUENCE</scope>
    <source>
        <strain evidence="3">CIP111894</strain>
    </source>
</reference>
<dbReference type="InterPro" id="IPR058598">
    <property type="entry name" value="Gly_zipper-like_dom"/>
</dbReference>
<dbReference type="RefSeq" id="WP_234541764.1">
    <property type="nucleotide sequence ID" value="NZ_CAKMAB010000065.1"/>
</dbReference>
<sequence>MDKNKKFYGLGLGICFAVAFGFAFHNIVLGIGLGIVFGVALPQTGKPKTPKDK</sequence>
<evidence type="ECO:0000256" key="1">
    <source>
        <dbReference type="SAM" id="Phobius"/>
    </source>
</evidence>
<protein>
    <recommendedName>
        <fullName evidence="2">Glycine zipper-like domain-containing protein</fullName>
    </recommendedName>
</protein>
<proteinExistence type="predicted"/>
<name>A0ABM9BMS7_9BACL</name>
<keyword evidence="1" id="KW-0812">Transmembrane</keyword>
<organism evidence="3 4">
    <name type="scientific">Paenibacillus pseudetheri</name>
    <dbReference type="NCBI Taxonomy" id="2897682"/>
    <lineage>
        <taxon>Bacteria</taxon>
        <taxon>Bacillati</taxon>
        <taxon>Bacillota</taxon>
        <taxon>Bacilli</taxon>
        <taxon>Bacillales</taxon>
        <taxon>Paenibacillaceae</taxon>
        <taxon>Paenibacillus</taxon>
    </lineage>
</organism>
<keyword evidence="1" id="KW-1133">Transmembrane helix</keyword>
<dbReference type="EMBL" id="CAKMAB010000065">
    <property type="protein sequence ID" value="CAH1059709.1"/>
    <property type="molecule type" value="Genomic_DNA"/>
</dbReference>
<dbReference type="Pfam" id="PF26273">
    <property type="entry name" value="Gly_zipper"/>
    <property type="match status" value="1"/>
</dbReference>
<evidence type="ECO:0000313" key="3">
    <source>
        <dbReference type="EMBL" id="CAH1059709.1"/>
    </source>
</evidence>
<evidence type="ECO:0000313" key="4">
    <source>
        <dbReference type="Proteomes" id="UP000838749"/>
    </source>
</evidence>
<feature type="domain" description="Glycine zipper-like" evidence="2">
    <location>
        <begin position="8"/>
        <end position="41"/>
    </location>
</feature>
<evidence type="ECO:0000259" key="2">
    <source>
        <dbReference type="Pfam" id="PF26273"/>
    </source>
</evidence>
<keyword evidence="4" id="KW-1185">Reference proteome</keyword>
<gene>
    <name evidence="3" type="ORF">PAECIP111894_05921</name>
</gene>